<dbReference type="GO" id="GO:0004252">
    <property type="term" value="F:serine-type endopeptidase activity"/>
    <property type="evidence" value="ECO:0007669"/>
    <property type="project" value="UniProtKB-UniRule"/>
</dbReference>
<dbReference type="Gene3D" id="3.40.50.200">
    <property type="entry name" value="Peptidase S8/S53 domain"/>
    <property type="match status" value="1"/>
</dbReference>
<keyword evidence="12" id="KW-1185">Reference proteome</keyword>
<dbReference type="GO" id="GO:0005576">
    <property type="term" value="C:extracellular region"/>
    <property type="evidence" value="ECO:0007669"/>
    <property type="project" value="UniProtKB-SubCell"/>
</dbReference>
<dbReference type="InterPro" id="IPR023827">
    <property type="entry name" value="Peptidase_S8_Asp-AS"/>
</dbReference>
<dbReference type="PANTHER" id="PTHR43806">
    <property type="entry name" value="PEPTIDASE S8"/>
    <property type="match status" value="1"/>
</dbReference>
<protein>
    <submittedName>
        <fullName evidence="11">Protease C2</fullName>
    </submittedName>
</protein>
<keyword evidence="5 7" id="KW-0378">Hydrolase</keyword>
<feature type="active site" description="Charge relay system" evidence="7">
    <location>
        <position position="219"/>
    </location>
</feature>
<evidence type="ECO:0000313" key="12">
    <source>
        <dbReference type="Proteomes" id="UP000030700"/>
    </source>
</evidence>
<dbReference type="InterPro" id="IPR000209">
    <property type="entry name" value="Peptidase_S8/S53_dom"/>
</dbReference>
<keyword evidence="9" id="KW-0732">Signal</keyword>
<dbReference type="Proteomes" id="UP000030700">
    <property type="component" value="Unassembled WGS sequence"/>
</dbReference>
<dbReference type="PROSITE" id="PS00138">
    <property type="entry name" value="SUBTILASE_SER"/>
    <property type="match status" value="1"/>
</dbReference>
<name>A0A081BQ91_9BACT</name>
<proteinExistence type="inferred from homology"/>
<dbReference type="Pfam" id="PF00082">
    <property type="entry name" value="Peptidase_S8"/>
    <property type="match status" value="1"/>
</dbReference>
<dbReference type="GO" id="GO:0006508">
    <property type="term" value="P:proteolysis"/>
    <property type="evidence" value="ECO:0007669"/>
    <property type="project" value="UniProtKB-KW"/>
</dbReference>
<dbReference type="PRINTS" id="PR00723">
    <property type="entry name" value="SUBTILISIN"/>
</dbReference>
<sequence length="484" mass="51302">MMKNIQRRLSLFFCFCLLVVIGAETSSAQRILSEQQRPIAGYRPGELIVKIRNELPSVTRSLLSNSRSLDSRNLDALNQQFGVTGIQPVFNPQAGGRMLKEDSPLNNVLLLNLAQSGNETAAMQAYTSLNEVEYAELNYLYYVFGMPNDPFITSQYGLYSGNQGINAFGGWDIERGQNSVIIAIVDTGVDYTHEDLAGKVIKGYDFVNGDYDPRDDNGHGTHVAGIAGALTNNGRGIAGVCQGCSILAVKVISADGSGANSWIANGIANAVNLGANIINLSLGGLDNSSTIRLAVQQATQQGVLVVAASGNDGSGVPLYPAALSEVLAVGATTQSGDKASFSNYGSHLALVAPGEGIYSTLPNNRYDAWNGTSMASPHVSGLAGLLLSRNRNLTNTQLRQIMIDSAQDLGTPGRDTYFGYGKIDVAAALSRTPDSGGNYESPGTDNPYPTPSPGIGICGRGLNWLFGTTAMFIGFLNLSRRKPK</sequence>
<dbReference type="HOGENOM" id="CLU_011263_15_6_0"/>
<gene>
    <name evidence="11" type="ORF">U14_03809</name>
</gene>
<dbReference type="InterPro" id="IPR050131">
    <property type="entry name" value="Peptidase_S8_subtilisin-like"/>
</dbReference>
<feature type="active site" description="Charge relay system" evidence="7">
    <location>
        <position position="186"/>
    </location>
</feature>
<dbReference type="PROSITE" id="PS00136">
    <property type="entry name" value="SUBTILASE_ASP"/>
    <property type="match status" value="1"/>
</dbReference>
<feature type="signal peptide" evidence="9">
    <location>
        <begin position="1"/>
        <end position="28"/>
    </location>
</feature>
<keyword evidence="3" id="KW-0964">Secreted</keyword>
<evidence type="ECO:0000256" key="1">
    <source>
        <dbReference type="ARBA" id="ARBA00004613"/>
    </source>
</evidence>
<dbReference type="AlphaFoldDB" id="A0A081BQ91"/>
<evidence type="ECO:0000256" key="4">
    <source>
        <dbReference type="ARBA" id="ARBA00022670"/>
    </source>
</evidence>
<evidence type="ECO:0000256" key="9">
    <source>
        <dbReference type="SAM" id="SignalP"/>
    </source>
</evidence>
<dbReference type="PROSITE" id="PS00137">
    <property type="entry name" value="SUBTILASE_HIS"/>
    <property type="match status" value="1"/>
</dbReference>
<accession>A0A081BQ91</accession>
<evidence type="ECO:0000256" key="5">
    <source>
        <dbReference type="ARBA" id="ARBA00022801"/>
    </source>
</evidence>
<dbReference type="InterPro" id="IPR034084">
    <property type="entry name" value="Thermitase-like_dom"/>
</dbReference>
<evidence type="ECO:0000256" key="2">
    <source>
        <dbReference type="ARBA" id="ARBA00011073"/>
    </source>
</evidence>
<evidence type="ECO:0000313" key="11">
    <source>
        <dbReference type="EMBL" id="GAK52557.1"/>
    </source>
</evidence>
<dbReference type="PROSITE" id="PS51892">
    <property type="entry name" value="SUBTILASE"/>
    <property type="match status" value="1"/>
</dbReference>
<feature type="active site" description="Charge relay system" evidence="7">
    <location>
        <position position="373"/>
    </location>
</feature>
<dbReference type="EMBL" id="DF820458">
    <property type="protein sequence ID" value="GAK52557.1"/>
    <property type="molecule type" value="Genomic_DNA"/>
</dbReference>
<evidence type="ECO:0000256" key="8">
    <source>
        <dbReference type="RuleBase" id="RU003355"/>
    </source>
</evidence>
<keyword evidence="4 7" id="KW-0645">Protease</keyword>
<dbReference type="InterPro" id="IPR022398">
    <property type="entry name" value="Peptidase_S8_His-AS"/>
</dbReference>
<comment type="similarity">
    <text evidence="2 7 8">Belongs to the peptidase S8 family.</text>
</comment>
<reference evidence="11" key="1">
    <citation type="journal article" date="2015" name="PeerJ">
        <title>First genomic representation of candidate bacterial phylum KSB3 points to enhanced environmental sensing as a trigger of wastewater bulking.</title>
        <authorList>
            <person name="Sekiguchi Y."/>
            <person name="Ohashi A."/>
            <person name="Parks D.H."/>
            <person name="Yamauchi T."/>
            <person name="Tyson G.W."/>
            <person name="Hugenholtz P."/>
        </authorList>
    </citation>
    <scope>NUCLEOTIDE SEQUENCE [LARGE SCALE GENOMIC DNA]</scope>
</reference>
<dbReference type="InterPro" id="IPR036852">
    <property type="entry name" value="Peptidase_S8/S53_dom_sf"/>
</dbReference>
<organism evidence="11">
    <name type="scientific">Candidatus Moduliflexus flocculans</name>
    <dbReference type="NCBI Taxonomy" id="1499966"/>
    <lineage>
        <taxon>Bacteria</taxon>
        <taxon>Candidatus Moduliflexota</taxon>
        <taxon>Candidatus Moduliflexia</taxon>
        <taxon>Candidatus Moduliflexales</taxon>
        <taxon>Candidatus Moduliflexaceae</taxon>
    </lineage>
</organism>
<keyword evidence="6 7" id="KW-0720">Serine protease</keyword>
<dbReference type="PANTHER" id="PTHR43806:SF11">
    <property type="entry name" value="CEREVISIN-RELATED"/>
    <property type="match status" value="1"/>
</dbReference>
<evidence type="ECO:0000259" key="10">
    <source>
        <dbReference type="Pfam" id="PF00082"/>
    </source>
</evidence>
<evidence type="ECO:0000256" key="6">
    <source>
        <dbReference type="ARBA" id="ARBA00022825"/>
    </source>
</evidence>
<dbReference type="STRING" id="1499966.U14_03809"/>
<dbReference type="InterPro" id="IPR015500">
    <property type="entry name" value="Peptidase_S8_subtilisin-rel"/>
</dbReference>
<comment type="subcellular location">
    <subcellularLocation>
        <location evidence="1">Secreted</location>
    </subcellularLocation>
</comment>
<dbReference type="InterPro" id="IPR023828">
    <property type="entry name" value="Peptidase_S8_Ser-AS"/>
</dbReference>
<dbReference type="SUPFAM" id="SSF52743">
    <property type="entry name" value="Subtilisin-like"/>
    <property type="match status" value="1"/>
</dbReference>
<feature type="domain" description="Peptidase S8/S53" evidence="10">
    <location>
        <begin position="178"/>
        <end position="421"/>
    </location>
</feature>
<evidence type="ECO:0000256" key="7">
    <source>
        <dbReference type="PROSITE-ProRule" id="PRU01240"/>
    </source>
</evidence>
<dbReference type="CDD" id="cd07484">
    <property type="entry name" value="Peptidases_S8_Thermitase_like"/>
    <property type="match status" value="1"/>
</dbReference>
<feature type="chain" id="PRO_5001755228" evidence="9">
    <location>
        <begin position="29"/>
        <end position="484"/>
    </location>
</feature>
<evidence type="ECO:0000256" key="3">
    <source>
        <dbReference type="ARBA" id="ARBA00022525"/>
    </source>
</evidence>